<reference evidence="1" key="1">
    <citation type="submission" date="2020-02" db="EMBL/GenBank/DDBJ databases">
        <authorList>
            <person name="Meier V. D."/>
        </authorList>
    </citation>
    <scope>NUCLEOTIDE SEQUENCE</scope>
    <source>
        <strain evidence="1">AVDCRST_MAG79</strain>
    </source>
</reference>
<protein>
    <submittedName>
        <fullName evidence="1">Uncharacterized protein</fullName>
    </submittedName>
</protein>
<accession>A0A6J4TYJ0</accession>
<dbReference type="Gene3D" id="2.60.120.10">
    <property type="entry name" value="Jelly Rolls"/>
    <property type="match status" value="1"/>
</dbReference>
<sequence>NRGEEPVRVLMLSTKIDPAVVVYPDSGKIAVFGGAHNEDDVIVRRESAVDYWDGER</sequence>
<dbReference type="EMBL" id="CADCWC010000211">
    <property type="protein sequence ID" value="CAA9535709.1"/>
    <property type="molecule type" value="Genomic_DNA"/>
</dbReference>
<organism evidence="1">
    <name type="scientific">uncultured Thermoleophilia bacterium</name>
    <dbReference type="NCBI Taxonomy" id="1497501"/>
    <lineage>
        <taxon>Bacteria</taxon>
        <taxon>Bacillati</taxon>
        <taxon>Actinomycetota</taxon>
        <taxon>Thermoleophilia</taxon>
        <taxon>environmental samples</taxon>
    </lineage>
</organism>
<evidence type="ECO:0000313" key="1">
    <source>
        <dbReference type="EMBL" id="CAA9535709.1"/>
    </source>
</evidence>
<feature type="non-terminal residue" evidence="1">
    <location>
        <position position="1"/>
    </location>
</feature>
<gene>
    <name evidence="1" type="ORF">AVDCRST_MAG79-1340</name>
</gene>
<name>A0A6J4TYJ0_9ACTN</name>
<dbReference type="AlphaFoldDB" id="A0A6J4TYJ0"/>
<proteinExistence type="predicted"/>
<dbReference type="InterPro" id="IPR014710">
    <property type="entry name" value="RmlC-like_jellyroll"/>
</dbReference>